<proteinExistence type="inferred from homology"/>
<accession>A0A2B7XRU7</accession>
<keyword evidence="6" id="KW-1185">Reference proteome</keyword>
<dbReference type="PROSITE" id="PS50297">
    <property type="entry name" value="ANK_REP_REGION"/>
    <property type="match status" value="1"/>
</dbReference>
<dbReference type="OrthoDB" id="366390at2759"/>
<feature type="repeat" description="ANK" evidence="4">
    <location>
        <begin position="101"/>
        <end position="133"/>
    </location>
</feature>
<keyword evidence="3 4" id="KW-0040">ANK repeat</keyword>
<dbReference type="GO" id="GO:0045732">
    <property type="term" value="P:positive regulation of protein catabolic process"/>
    <property type="evidence" value="ECO:0007669"/>
    <property type="project" value="TreeGrafter"/>
</dbReference>
<name>A0A2B7XRU7_9EURO</name>
<evidence type="ECO:0000256" key="2">
    <source>
        <dbReference type="ARBA" id="ARBA00022737"/>
    </source>
</evidence>
<dbReference type="SUPFAM" id="SSF48403">
    <property type="entry name" value="Ankyrin repeat"/>
    <property type="match status" value="1"/>
</dbReference>
<dbReference type="STRING" id="1447875.A0A2B7XRU7"/>
<dbReference type="InterPro" id="IPR002110">
    <property type="entry name" value="Ankyrin_rpt"/>
</dbReference>
<dbReference type="Gene3D" id="1.25.40.20">
    <property type="entry name" value="Ankyrin repeat-containing domain"/>
    <property type="match status" value="1"/>
</dbReference>
<dbReference type="PROSITE" id="PS50088">
    <property type="entry name" value="ANK_REPEAT"/>
    <property type="match status" value="2"/>
</dbReference>
<dbReference type="PANTHER" id="PTHR24136:SF15">
    <property type="entry name" value="ANK_REP_REGION DOMAIN-CONTAINING PROTEIN"/>
    <property type="match status" value="1"/>
</dbReference>
<dbReference type="AlphaFoldDB" id="A0A2B7XRU7"/>
<keyword evidence="2" id="KW-0677">Repeat</keyword>
<evidence type="ECO:0000256" key="3">
    <source>
        <dbReference type="ARBA" id="ARBA00023043"/>
    </source>
</evidence>
<reference evidence="5 6" key="1">
    <citation type="submission" date="2017-10" db="EMBL/GenBank/DDBJ databases">
        <title>Comparative genomics in systemic dimorphic fungi from Ajellomycetaceae.</title>
        <authorList>
            <person name="Munoz J.F."/>
            <person name="Mcewen J.G."/>
            <person name="Clay O.K."/>
            <person name="Cuomo C.A."/>
        </authorList>
    </citation>
    <scope>NUCLEOTIDE SEQUENCE [LARGE SCALE GENOMIC DNA]</scope>
    <source>
        <strain evidence="5 6">UAMH5409</strain>
    </source>
</reference>
<evidence type="ECO:0000313" key="5">
    <source>
        <dbReference type="EMBL" id="PGH11700.1"/>
    </source>
</evidence>
<feature type="repeat" description="ANK" evidence="4">
    <location>
        <begin position="133"/>
        <end position="165"/>
    </location>
</feature>
<dbReference type="PANTHER" id="PTHR24136">
    <property type="entry name" value="SOWAH (DROSOPHILA) HOMOLOG"/>
    <property type="match status" value="1"/>
</dbReference>
<dbReference type="GO" id="GO:0016567">
    <property type="term" value="P:protein ubiquitination"/>
    <property type="evidence" value="ECO:0007669"/>
    <property type="project" value="TreeGrafter"/>
</dbReference>
<dbReference type="SMART" id="SM00248">
    <property type="entry name" value="ANK"/>
    <property type="match status" value="5"/>
</dbReference>
<comment type="similarity">
    <text evidence="1">Belongs to the ankyrin SOCS box (ASB) family.</text>
</comment>
<evidence type="ECO:0000313" key="6">
    <source>
        <dbReference type="Proteomes" id="UP000223968"/>
    </source>
</evidence>
<dbReference type="EMBL" id="PDNB01000069">
    <property type="protein sequence ID" value="PGH11700.1"/>
    <property type="molecule type" value="Genomic_DNA"/>
</dbReference>
<protein>
    <submittedName>
        <fullName evidence="5">Uncharacterized protein</fullName>
    </submittedName>
</protein>
<dbReference type="Proteomes" id="UP000223968">
    <property type="component" value="Unassembled WGS sequence"/>
</dbReference>
<comment type="caution">
    <text evidence="5">The sequence shown here is derived from an EMBL/GenBank/DDBJ whole genome shotgun (WGS) entry which is preliminary data.</text>
</comment>
<dbReference type="InterPro" id="IPR051573">
    <property type="entry name" value="Ankyrin-SOCS_box_domain"/>
</dbReference>
<evidence type="ECO:0000256" key="1">
    <source>
        <dbReference type="ARBA" id="ARBA00005949"/>
    </source>
</evidence>
<evidence type="ECO:0000256" key="4">
    <source>
        <dbReference type="PROSITE-ProRule" id="PRU00023"/>
    </source>
</evidence>
<sequence length="236" mass="26919">MHRKPNTPEVLKLLYSRFGEEVDGDDYEEYRPLMWAVMGNDHIVVEQLLLMGAGVWYASKRNMRDGILPFTHAVKTNDITLMKLLLASADPDQETYQPEPSLPTPLTRALLNNNQDMVQLLLDEGSDVNPLDKDTQPLPAAVQNCSWDVINILLERGSNVNYMHRRTRDTPLSLAGLYRDEPIVRLLLNHGAHMTPKVYHNASVRDCRSITSLLMRKWMPPDTTEVLGLSSQLIMW</sequence>
<dbReference type="Pfam" id="PF12796">
    <property type="entry name" value="Ank_2"/>
    <property type="match status" value="1"/>
</dbReference>
<gene>
    <name evidence="5" type="ORF">AJ79_04723</name>
</gene>
<dbReference type="InterPro" id="IPR036770">
    <property type="entry name" value="Ankyrin_rpt-contain_sf"/>
</dbReference>
<organism evidence="5 6">
    <name type="scientific">Helicocarpus griseus UAMH5409</name>
    <dbReference type="NCBI Taxonomy" id="1447875"/>
    <lineage>
        <taxon>Eukaryota</taxon>
        <taxon>Fungi</taxon>
        <taxon>Dikarya</taxon>
        <taxon>Ascomycota</taxon>
        <taxon>Pezizomycotina</taxon>
        <taxon>Eurotiomycetes</taxon>
        <taxon>Eurotiomycetidae</taxon>
        <taxon>Onygenales</taxon>
        <taxon>Ajellomycetaceae</taxon>
        <taxon>Helicocarpus</taxon>
    </lineage>
</organism>